<feature type="domain" description="Kringle" evidence="17">
    <location>
        <begin position="293"/>
        <end position="372"/>
    </location>
</feature>
<dbReference type="InParanoid" id="A0A6J2WNL4"/>
<dbReference type="GO" id="GO:0005615">
    <property type="term" value="C:extracellular space"/>
    <property type="evidence" value="ECO:0007669"/>
    <property type="project" value="TreeGrafter"/>
</dbReference>
<proteinExistence type="inferred from homology"/>
<dbReference type="Gene3D" id="2.40.10.10">
    <property type="entry name" value="Trypsin-like serine proteases"/>
    <property type="match status" value="2"/>
</dbReference>
<evidence type="ECO:0000256" key="4">
    <source>
        <dbReference type="ARBA" id="ARBA00022729"/>
    </source>
</evidence>
<dbReference type="GO" id="GO:0008083">
    <property type="term" value="F:growth factor activity"/>
    <property type="evidence" value="ECO:0007669"/>
    <property type="project" value="UniProtKB-KW"/>
</dbReference>
<dbReference type="FunFam" id="2.40.20.10:FF:000004">
    <property type="entry name" value="Hepatocyte growth factor"/>
    <property type="match status" value="1"/>
</dbReference>
<feature type="domain" description="Kringle" evidence="17">
    <location>
        <begin position="110"/>
        <end position="198"/>
    </location>
</feature>
<dbReference type="CTD" id="100334116"/>
<dbReference type="SUPFAM" id="SSF57440">
    <property type="entry name" value="Kringle-like"/>
    <property type="match status" value="4"/>
</dbReference>
<dbReference type="PANTHER" id="PTHR24261:SF8">
    <property type="entry name" value="HEPATOCYTE GROWTH FACTOR"/>
    <property type="match status" value="1"/>
</dbReference>
<feature type="chain" id="PRO_5026818949" description="Hepatocyte growth factor" evidence="16">
    <location>
        <begin position="19"/>
        <end position="717"/>
    </location>
</feature>
<dbReference type="InterPro" id="IPR001314">
    <property type="entry name" value="Peptidase_S1A"/>
</dbReference>
<dbReference type="InterPro" id="IPR013806">
    <property type="entry name" value="Kringle-like"/>
</dbReference>
<evidence type="ECO:0000259" key="19">
    <source>
        <dbReference type="PROSITE" id="PS50948"/>
    </source>
</evidence>
<dbReference type="PROSITE" id="PS50240">
    <property type="entry name" value="TRYPSIN_DOM"/>
    <property type="match status" value="1"/>
</dbReference>
<reference evidence="21" key="1">
    <citation type="submission" date="2025-08" db="UniProtKB">
        <authorList>
            <consortium name="RefSeq"/>
        </authorList>
    </citation>
    <scope>IDENTIFICATION</scope>
</reference>
<evidence type="ECO:0000256" key="9">
    <source>
        <dbReference type="ARBA" id="ARBA00023283"/>
    </source>
</evidence>
<feature type="domain" description="Kringle" evidence="17">
    <location>
        <begin position="381"/>
        <end position="454"/>
    </location>
</feature>
<evidence type="ECO:0000256" key="11">
    <source>
        <dbReference type="ARBA" id="ARBA00031997"/>
    </source>
</evidence>
<dbReference type="InterPro" id="IPR009003">
    <property type="entry name" value="Peptidase_S1_PA"/>
</dbReference>
<dbReference type="CDD" id="cd01099">
    <property type="entry name" value="PAN_AP_HGF"/>
    <property type="match status" value="1"/>
</dbReference>
<evidence type="ECO:0000256" key="7">
    <source>
        <dbReference type="ARBA" id="ARBA00023157"/>
    </source>
</evidence>
<dbReference type="InterPro" id="IPR018056">
    <property type="entry name" value="Kringle_CS"/>
</dbReference>
<dbReference type="CDD" id="cd00108">
    <property type="entry name" value="KR"/>
    <property type="match status" value="3"/>
</dbReference>
<keyword evidence="6 14" id="KW-0339">Growth factor</keyword>
<evidence type="ECO:0000256" key="8">
    <source>
        <dbReference type="ARBA" id="ARBA00023180"/>
    </source>
</evidence>
<feature type="disulfide bond" evidence="15">
    <location>
        <begin position="252"/>
        <end position="275"/>
    </location>
</feature>
<evidence type="ECO:0000256" key="16">
    <source>
        <dbReference type="SAM" id="SignalP"/>
    </source>
</evidence>
<feature type="disulfide bond" evidence="15">
    <location>
        <begin position="315"/>
        <end position="354"/>
    </location>
</feature>
<accession>A0A6J2WNL4</accession>
<dbReference type="SUPFAM" id="SSF57414">
    <property type="entry name" value="Hairpin loop containing domain-like"/>
    <property type="match status" value="1"/>
</dbReference>
<dbReference type="OrthoDB" id="41905at2759"/>
<feature type="signal peptide" evidence="16">
    <location>
        <begin position="1"/>
        <end position="18"/>
    </location>
</feature>
<dbReference type="GO" id="GO:0006508">
    <property type="term" value="P:proteolysis"/>
    <property type="evidence" value="ECO:0007669"/>
    <property type="project" value="InterPro"/>
</dbReference>
<keyword evidence="7 15" id="KW-1015">Disulfide bond</keyword>
<feature type="domain" description="Apple" evidence="19">
    <location>
        <begin position="9"/>
        <end position="106"/>
    </location>
</feature>
<dbReference type="PROSITE" id="PS50070">
    <property type="entry name" value="KRINGLE_2"/>
    <property type="match status" value="4"/>
</dbReference>
<evidence type="ECO:0000256" key="14">
    <source>
        <dbReference type="PIRNR" id="PIRNR001152"/>
    </source>
</evidence>
<dbReference type="InterPro" id="IPR003609">
    <property type="entry name" value="Pan_app"/>
</dbReference>
<feature type="disulfide bond" evidence="15">
    <location>
        <begin position="343"/>
        <end position="366"/>
    </location>
</feature>
<dbReference type="PRINTS" id="PR00722">
    <property type="entry name" value="CHYMOTRYPSIN"/>
</dbReference>
<dbReference type="RefSeq" id="XP_030645863.1">
    <property type="nucleotide sequence ID" value="XM_030790003.1"/>
</dbReference>
<evidence type="ECO:0000259" key="18">
    <source>
        <dbReference type="PROSITE" id="PS50240"/>
    </source>
</evidence>
<comment type="caution">
    <text evidence="15">Lacks conserved residue(s) required for the propagation of feature annotation.</text>
</comment>
<dbReference type="GeneID" id="115826258"/>
<feature type="domain" description="Peptidase S1" evidence="18">
    <location>
        <begin position="481"/>
        <end position="710"/>
    </location>
</feature>
<feature type="domain" description="Kringle" evidence="17">
    <location>
        <begin position="202"/>
        <end position="280"/>
    </location>
</feature>
<feature type="disulfide bond" evidence="15">
    <location>
        <begin position="224"/>
        <end position="263"/>
    </location>
</feature>
<dbReference type="PROSITE" id="PS00021">
    <property type="entry name" value="KRINGLE_1"/>
    <property type="match status" value="4"/>
</dbReference>
<evidence type="ECO:0000256" key="12">
    <source>
        <dbReference type="ARBA" id="ARBA00033078"/>
    </source>
</evidence>
<dbReference type="GO" id="GO:0048012">
    <property type="term" value="P:hepatocyte growth factor receptor signaling pathway"/>
    <property type="evidence" value="ECO:0007669"/>
    <property type="project" value="TreeGrafter"/>
</dbReference>
<evidence type="ECO:0000256" key="3">
    <source>
        <dbReference type="ARBA" id="ARBA00022572"/>
    </source>
</evidence>
<keyword evidence="8" id="KW-0325">Glycoprotein</keyword>
<evidence type="ECO:0000313" key="20">
    <source>
        <dbReference type="Proteomes" id="UP000504632"/>
    </source>
</evidence>
<comment type="subunit">
    <text evidence="10">Dimer of an alpha chain and a beta chain linked by a disulfide bond. Interacts with SRPX2; the interaction increases HGF mitogenic activity.</text>
</comment>
<dbReference type="Gene3D" id="2.40.20.10">
    <property type="entry name" value="Plasminogen Kringle 4"/>
    <property type="match status" value="4"/>
</dbReference>
<evidence type="ECO:0000256" key="5">
    <source>
        <dbReference type="ARBA" id="ARBA00022737"/>
    </source>
</evidence>
<dbReference type="PIRSF" id="PIRSF500183">
    <property type="entry name" value="Hepatocyte_GF"/>
    <property type="match status" value="1"/>
</dbReference>
<dbReference type="PROSITE" id="PS50948">
    <property type="entry name" value="PAN"/>
    <property type="match status" value="1"/>
</dbReference>
<feature type="disulfide bond" evidence="15">
    <location>
        <begin position="203"/>
        <end position="280"/>
    </location>
</feature>
<protein>
    <recommendedName>
        <fullName evidence="1 14">Hepatocyte growth factor</fullName>
    </recommendedName>
    <alternativeName>
        <fullName evidence="12 14">Hepatopoietin-A</fullName>
    </alternativeName>
    <alternativeName>
        <fullName evidence="11 14">Scatter factor</fullName>
    </alternativeName>
</protein>
<dbReference type="AlphaFoldDB" id="A0A6J2WNL4"/>
<dbReference type="CDD" id="cd00190">
    <property type="entry name" value="Tryp_SPc"/>
    <property type="match status" value="1"/>
</dbReference>
<dbReference type="InterPro" id="IPR038178">
    <property type="entry name" value="Kringle_sf"/>
</dbReference>
<dbReference type="Pfam" id="PF00051">
    <property type="entry name" value="Kringle"/>
    <property type="match status" value="4"/>
</dbReference>
<evidence type="ECO:0000256" key="1">
    <source>
        <dbReference type="ARBA" id="ARBA00021784"/>
    </source>
</evidence>
<dbReference type="SMART" id="SM00130">
    <property type="entry name" value="KR"/>
    <property type="match status" value="4"/>
</dbReference>
<dbReference type="Proteomes" id="UP000504632">
    <property type="component" value="Chromosome 13"/>
</dbReference>
<evidence type="ECO:0000313" key="21">
    <source>
        <dbReference type="RefSeq" id="XP_030645863.1"/>
    </source>
</evidence>
<dbReference type="InterPro" id="IPR050759">
    <property type="entry name" value="Serine_protease_kringle"/>
</dbReference>
<dbReference type="PRINTS" id="PR00018">
    <property type="entry name" value="KRINGLE"/>
</dbReference>
<organism evidence="20 21">
    <name type="scientific">Chanos chanos</name>
    <name type="common">Milkfish</name>
    <name type="synonym">Mugil chanos</name>
    <dbReference type="NCBI Taxonomy" id="29144"/>
    <lineage>
        <taxon>Eukaryota</taxon>
        <taxon>Metazoa</taxon>
        <taxon>Chordata</taxon>
        <taxon>Craniata</taxon>
        <taxon>Vertebrata</taxon>
        <taxon>Euteleostomi</taxon>
        <taxon>Actinopterygii</taxon>
        <taxon>Neopterygii</taxon>
        <taxon>Teleostei</taxon>
        <taxon>Ostariophysi</taxon>
        <taxon>Gonorynchiformes</taxon>
        <taxon>Chanidae</taxon>
        <taxon>Chanos</taxon>
    </lineage>
</organism>
<dbReference type="InterPro" id="IPR000001">
    <property type="entry name" value="Kringle"/>
</dbReference>
<keyword evidence="3 15" id="KW-0420">Kringle</keyword>
<evidence type="ECO:0000256" key="2">
    <source>
        <dbReference type="ARBA" id="ARBA00022542"/>
    </source>
</evidence>
<dbReference type="PIRSF" id="PIRSF001152">
    <property type="entry name" value="HGF_MST1"/>
    <property type="match status" value="1"/>
</dbReference>
<keyword evidence="9" id="KW-0873">Pyrrolidone carboxylic acid</keyword>
<dbReference type="Gene3D" id="3.50.4.10">
    <property type="entry name" value="Hepatocyte Growth Factor"/>
    <property type="match status" value="1"/>
</dbReference>
<dbReference type="SMART" id="SM00473">
    <property type="entry name" value="PAN_AP"/>
    <property type="match status" value="1"/>
</dbReference>
<dbReference type="InterPro" id="IPR024174">
    <property type="entry name" value="HGF/MST1"/>
</dbReference>
<evidence type="ECO:0000256" key="15">
    <source>
        <dbReference type="PROSITE-ProRule" id="PRU00121"/>
    </source>
</evidence>
<evidence type="ECO:0000256" key="6">
    <source>
        <dbReference type="ARBA" id="ARBA00023030"/>
    </source>
</evidence>
<dbReference type="InterPro" id="IPR027284">
    <property type="entry name" value="Hepatocyte_GF"/>
</dbReference>
<dbReference type="SUPFAM" id="SSF50494">
    <property type="entry name" value="Trypsin-like serine proteases"/>
    <property type="match status" value="1"/>
</dbReference>
<sequence>MWIYKILLCVAAVVYSESRRNALQDYQKTDGVRLVTSRDYVYEMKKNKSVGSCAQRCVRNRRLSFNCRAFNFDQKSKRCYLLSFDSLTAAVDKQTDFNFDLYEKKDYVRECIIGTGVNYKGKRSVTKSGVECQRWDSTIPHEHDFIPRRNKGKKNGRGLRKKDLIENFCRNPDNATTGPWCFTTDPKLRHQGCNIPQCSEVECVTCNGESYRGPMDHTESGRECQRWDLNQPHEHRFHPSRNPDKDLRDNYCRNPNGRLRPWCFTTDPNVPWEYCNIKQCDSDSGSDIETTTKCFHGNGVRYRGTVGVTPEGVICQRWDSQYPHQHPYTPQNYSCKDLRENYCRNPNGDSLPWCFTTDPNVPIAYCTNIPRCRASTAEPEECYTGVGERYQGSQSKTRSGIPCTPWNDRNWNSNMITTGLEGSFCRNPDNDQHGPWCFTENPDVKWDYCSVKPCEALSTSQNTNTGDGRSLSCFIHKRVRIVGGGPIDIRDGSWMVSIHKGNKHWCGGTLVREEWVLTDIGCFSSCVPDLSEYSLWLGTTHFNQSEQSKSRGQQLRIAQLVCGPEGSELALLRLEQPAHFTEYVREIQLPLSDCAMGEGTVCSMYGWGETKGTGHEDTLKMVNLPIVRNEKCKELHRRSIQITEARLCAGGRENEGSCEKDYGGPLVCREGGTKVIVGVNVRGRGCARRDRPGIFVNVAFYAKWIHKVFKFYSQSEI</sequence>
<dbReference type="Pfam" id="PF00024">
    <property type="entry name" value="PAN_1"/>
    <property type="match status" value="1"/>
</dbReference>
<dbReference type="InterPro" id="IPR043504">
    <property type="entry name" value="Peptidase_S1_PA_chymotrypsin"/>
</dbReference>
<comment type="function">
    <text evidence="13">Potent mitogen for mature parenchymal hepatocyte cells, seems to be a hepatotrophic factor, and acts as a growth factor for a broad spectrum of tissues and cell types. Activating ligand for the receptor tyrosine kinase MET by binding to it and promoting its dimerization. Activates MAPK signaling following TMPRSS13 cleavage and activation.</text>
</comment>
<dbReference type="SMART" id="SM00020">
    <property type="entry name" value="Tryp_SPc"/>
    <property type="match status" value="1"/>
</dbReference>
<dbReference type="Pfam" id="PF00089">
    <property type="entry name" value="Trypsin"/>
    <property type="match status" value="1"/>
</dbReference>
<dbReference type="GO" id="GO:0004252">
    <property type="term" value="F:serine-type endopeptidase activity"/>
    <property type="evidence" value="ECO:0007669"/>
    <property type="project" value="InterPro"/>
</dbReference>
<keyword evidence="2 14" id="KW-0721">Serine protease homolog</keyword>
<comment type="similarity">
    <text evidence="14">Belongs to the peptidase S1 family. Plasminogen subfamily.</text>
</comment>
<evidence type="ECO:0000256" key="13">
    <source>
        <dbReference type="ARBA" id="ARBA00045210"/>
    </source>
</evidence>
<dbReference type="PANTHER" id="PTHR24261">
    <property type="entry name" value="PLASMINOGEN-RELATED"/>
    <property type="match status" value="1"/>
</dbReference>
<name>A0A6J2WNL4_CHACN</name>
<dbReference type="GO" id="GO:0043066">
    <property type="term" value="P:negative regulation of apoptotic process"/>
    <property type="evidence" value="ECO:0007669"/>
    <property type="project" value="TreeGrafter"/>
</dbReference>
<evidence type="ECO:0000256" key="10">
    <source>
        <dbReference type="ARBA" id="ARBA00025867"/>
    </source>
</evidence>
<evidence type="ECO:0000259" key="17">
    <source>
        <dbReference type="PROSITE" id="PS50070"/>
    </source>
</evidence>
<keyword evidence="4 16" id="KW-0732">Signal</keyword>
<gene>
    <name evidence="21" type="primary">hgfb</name>
</gene>
<keyword evidence="20" id="KW-1185">Reference proteome</keyword>
<keyword evidence="5" id="KW-0677">Repeat</keyword>
<dbReference type="InterPro" id="IPR001254">
    <property type="entry name" value="Trypsin_dom"/>
</dbReference>